<proteinExistence type="predicted"/>
<reference evidence="2" key="1">
    <citation type="submission" date="2020-05" db="EMBL/GenBank/DDBJ databases">
        <title>Frigoriglobus tundricola gen. nov., sp. nov., a psychrotolerant cellulolytic planctomycete of the family Gemmataceae with two divergent copies of 16S rRNA gene.</title>
        <authorList>
            <person name="Kulichevskaya I.S."/>
            <person name="Ivanova A.A."/>
            <person name="Naumoff D.G."/>
            <person name="Beletsky A.V."/>
            <person name="Rijpstra W.I.C."/>
            <person name="Sinninghe Damste J.S."/>
            <person name="Mardanov A.V."/>
            <person name="Ravin N.V."/>
            <person name="Dedysh S.N."/>
        </authorList>
    </citation>
    <scope>NUCLEOTIDE SEQUENCE [LARGE SCALE GENOMIC DNA]</scope>
    <source>
        <strain evidence="2">PL17</strain>
    </source>
</reference>
<dbReference type="Proteomes" id="UP000503447">
    <property type="component" value="Chromosome"/>
</dbReference>
<dbReference type="AlphaFoldDB" id="A0A6M5Z7B4"/>
<accession>A0A6M5Z7B4</accession>
<evidence type="ECO:0000313" key="1">
    <source>
        <dbReference type="EMBL" id="QJX01093.1"/>
    </source>
</evidence>
<sequence length="42" mass="4757">MPLAPNRFAHWMTNNTHVGKKCGHTYRYQSRSDSHSKAINGG</sequence>
<evidence type="ECO:0000313" key="2">
    <source>
        <dbReference type="Proteomes" id="UP000503447"/>
    </source>
</evidence>
<keyword evidence="2" id="KW-1185">Reference proteome</keyword>
<organism evidence="1 2">
    <name type="scientific">Frigoriglobus tundricola</name>
    <dbReference type="NCBI Taxonomy" id="2774151"/>
    <lineage>
        <taxon>Bacteria</taxon>
        <taxon>Pseudomonadati</taxon>
        <taxon>Planctomycetota</taxon>
        <taxon>Planctomycetia</taxon>
        <taxon>Gemmatales</taxon>
        <taxon>Gemmataceae</taxon>
        <taxon>Frigoriglobus</taxon>
    </lineage>
</organism>
<protein>
    <submittedName>
        <fullName evidence="1">Uncharacterized protein</fullName>
    </submittedName>
</protein>
<gene>
    <name evidence="1" type="ORF">FTUN_8732</name>
</gene>
<name>A0A6M5Z7B4_9BACT</name>
<dbReference type="EMBL" id="CP053452">
    <property type="protein sequence ID" value="QJX01093.1"/>
    <property type="molecule type" value="Genomic_DNA"/>
</dbReference>
<dbReference type="KEGG" id="ftj:FTUN_8732"/>